<keyword evidence="6 8" id="KW-1133">Transmembrane helix</keyword>
<dbReference type="NCBIfam" id="TIGR01695">
    <property type="entry name" value="murJ_mviN"/>
    <property type="match status" value="1"/>
</dbReference>
<dbReference type="Proteomes" id="UP000635565">
    <property type="component" value="Unassembled WGS sequence"/>
</dbReference>
<dbReference type="InterPro" id="IPR004268">
    <property type="entry name" value="MurJ"/>
</dbReference>
<evidence type="ECO:0000256" key="10">
    <source>
        <dbReference type="SAM" id="MobiDB-lite"/>
    </source>
</evidence>
<evidence type="ECO:0000256" key="2">
    <source>
        <dbReference type="ARBA" id="ARBA00022475"/>
    </source>
</evidence>
<comment type="subcellular location">
    <subcellularLocation>
        <location evidence="1 8">Cell membrane</location>
        <topology evidence="1 8">Multi-pass membrane protein</topology>
    </subcellularLocation>
</comment>
<organism evidence="11 12">
    <name type="scientific">Dictyobacter formicarum</name>
    <dbReference type="NCBI Taxonomy" id="2778368"/>
    <lineage>
        <taxon>Bacteria</taxon>
        <taxon>Bacillati</taxon>
        <taxon>Chloroflexota</taxon>
        <taxon>Ktedonobacteria</taxon>
        <taxon>Ktedonobacterales</taxon>
        <taxon>Dictyobacteraceae</taxon>
        <taxon>Dictyobacter</taxon>
    </lineage>
</organism>
<keyword evidence="8 9" id="KW-0961">Cell wall biogenesis/degradation</keyword>
<feature type="transmembrane region" description="Helical" evidence="8">
    <location>
        <begin position="56"/>
        <end position="80"/>
    </location>
</feature>
<feature type="transmembrane region" description="Helical" evidence="8">
    <location>
        <begin position="100"/>
        <end position="120"/>
    </location>
</feature>
<evidence type="ECO:0000256" key="3">
    <source>
        <dbReference type="ARBA" id="ARBA00022692"/>
    </source>
</evidence>
<evidence type="ECO:0000256" key="6">
    <source>
        <dbReference type="ARBA" id="ARBA00022989"/>
    </source>
</evidence>
<evidence type="ECO:0000256" key="5">
    <source>
        <dbReference type="ARBA" id="ARBA00022984"/>
    </source>
</evidence>
<dbReference type="PIRSF" id="PIRSF002869">
    <property type="entry name" value="MviN"/>
    <property type="match status" value="1"/>
</dbReference>
<feature type="transmembrane region" description="Helical" evidence="8">
    <location>
        <begin position="178"/>
        <end position="199"/>
    </location>
</feature>
<accession>A0ABQ3VBB0</accession>
<feature type="transmembrane region" description="Helical" evidence="8">
    <location>
        <begin position="433"/>
        <end position="451"/>
    </location>
</feature>
<keyword evidence="2 8" id="KW-1003">Cell membrane</keyword>
<keyword evidence="12" id="KW-1185">Reference proteome</keyword>
<comment type="function">
    <text evidence="8 9">Involved in peptidoglycan biosynthesis. Transports lipid-linked peptidoglycan precursors from the inner to the outer leaflet of the cytoplasmic membrane.</text>
</comment>
<feature type="transmembrane region" description="Helical" evidence="8">
    <location>
        <begin position="206"/>
        <end position="226"/>
    </location>
</feature>
<comment type="similarity">
    <text evidence="8 9">Belongs to the MurJ/MviN family.</text>
</comment>
<keyword evidence="5 8" id="KW-0573">Peptidoglycan synthesis</keyword>
<comment type="caution">
    <text evidence="11">The sequence shown here is derived from an EMBL/GenBank/DDBJ whole genome shotgun (WGS) entry which is preliminary data.</text>
</comment>
<feature type="transmembrane region" description="Helical" evidence="8">
    <location>
        <begin position="132"/>
        <end position="158"/>
    </location>
</feature>
<keyword evidence="3 8" id="KW-0812">Transmembrane</keyword>
<feature type="region of interest" description="Disordered" evidence="10">
    <location>
        <begin position="1"/>
        <end position="22"/>
    </location>
</feature>
<feature type="transmembrane region" description="Helical" evidence="8">
    <location>
        <begin position="238"/>
        <end position="256"/>
    </location>
</feature>
<feature type="transmembrane region" description="Helical" evidence="8">
    <location>
        <begin position="457"/>
        <end position="484"/>
    </location>
</feature>
<keyword evidence="7 8" id="KW-0472">Membrane</keyword>
<evidence type="ECO:0000256" key="8">
    <source>
        <dbReference type="HAMAP-Rule" id="MF_02078"/>
    </source>
</evidence>
<dbReference type="RefSeq" id="WP_201361101.1">
    <property type="nucleotide sequence ID" value="NZ_BNJJ01000003.1"/>
</dbReference>
<feature type="transmembrane region" description="Helical" evidence="8">
    <location>
        <begin position="317"/>
        <end position="337"/>
    </location>
</feature>
<feature type="transmembrane region" description="Helical" evidence="8">
    <location>
        <begin position="277"/>
        <end position="297"/>
    </location>
</feature>
<name>A0ABQ3VBB0_9CHLR</name>
<evidence type="ECO:0000313" key="11">
    <source>
        <dbReference type="EMBL" id="GHO83435.1"/>
    </source>
</evidence>
<protein>
    <recommendedName>
        <fullName evidence="8">Probable lipid II flippase MurJ</fullName>
    </recommendedName>
</protein>
<reference evidence="11 12" key="1">
    <citation type="journal article" date="2021" name="Int. J. Syst. Evol. Microbiol.">
        <title>Reticulibacter mediterranei gen. nov., sp. nov., within the new family Reticulibacteraceae fam. nov., and Ktedonospora formicarum gen. nov., sp. nov., Ktedonobacter robiniae sp. nov., Dictyobacter formicarum sp. nov. and Dictyobacter arantiisoli sp. nov., belonging to the class Ktedonobacteria.</title>
        <authorList>
            <person name="Yabe S."/>
            <person name="Zheng Y."/>
            <person name="Wang C.M."/>
            <person name="Sakai Y."/>
            <person name="Abe K."/>
            <person name="Yokota A."/>
            <person name="Donadio S."/>
            <person name="Cavaletti L."/>
            <person name="Monciardini P."/>
        </authorList>
    </citation>
    <scope>NUCLEOTIDE SEQUENCE [LARGE SCALE GENOMIC DNA]</scope>
    <source>
        <strain evidence="11 12">SOSP1-9</strain>
    </source>
</reference>
<dbReference type="CDD" id="cd13123">
    <property type="entry name" value="MATE_MurJ_like"/>
    <property type="match status" value="1"/>
</dbReference>
<feature type="transmembrane region" description="Helical" evidence="8">
    <location>
        <begin position="357"/>
        <end position="377"/>
    </location>
</feature>
<evidence type="ECO:0000256" key="7">
    <source>
        <dbReference type="ARBA" id="ARBA00023136"/>
    </source>
</evidence>
<dbReference type="PANTHER" id="PTHR47019:SF1">
    <property type="entry name" value="LIPID II FLIPPASE MURJ"/>
    <property type="match status" value="1"/>
</dbReference>
<evidence type="ECO:0000256" key="9">
    <source>
        <dbReference type="PIRNR" id="PIRNR002869"/>
    </source>
</evidence>
<gene>
    <name evidence="8" type="primary">murJ</name>
    <name evidence="11" type="ORF">KSZ_14410</name>
</gene>
<evidence type="ECO:0000256" key="4">
    <source>
        <dbReference type="ARBA" id="ARBA00022960"/>
    </source>
</evidence>
<keyword evidence="4 8" id="KW-0133">Cell shape</keyword>
<proteinExistence type="inferred from homology"/>
<dbReference type="EMBL" id="BNJJ01000003">
    <property type="protein sequence ID" value="GHO83435.1"/>
    <property type="molecule type" value="Genomic_DNA"/>
</dbReference>
<dbReference type="PANTHER" id="PTHR47019">
    <property type="entry name" value="LIPID II FLIPPASE MURJ"/>
    <property type="match status" value="1"/>
</dbReference>
<evidence type="ECO:0000313" key="12">
    <source>
        <dbReference type="Proteomes" id="UP000635565"/>
    </source>
</evidence>
<dbReference type="HAMAP" id="MF_02078">
    <property type="entry name" value="MurJ_MviN"/>
    <property type="match status" value="1"/>
</dbReference>
<dbReference type="Pfam" id="PF03023">
    <property type="entry name" value="MurJ"/>
    <property type="match status" value="1"/>
</dbReference>
<keyword evidence="8 9" id="KW-0813">Transport</keyword>
<evidence type="ECO:0000256" key="1">
    <source>
        <dbReference type="ARBA" id="ARBA00004651"/>
    </source>
</evidence>
<feature type="transmembrane region" description="Helical" evidence="8">
    <location>
        <begin position="403"/>
        <end position="426"/>
    </location>
</feature>
<comment type="pathway">
    <text evidence="8">Cell wall biogenesis; peptidoglycan biosynthesis.</text>
</comment>
<dbReference type="PRINTS" id="PR01806">
    <property type="entry name" value="VIRFACTRMVIN"/>
</dbReference>
<sequence length="522" mass="57304">MVADVEPQNDSSQQSSNKTPRKRRMVWGGRFLRFNLSNFRLSGGLSLRRFSVVEGAFLLMLALMTSRVLGVVRQVIFNALFGVGPDANAYYAAARLPDTLYNLIAGGALIHAFIPVFLAYEKEKGDREAWHLTSLVFNLLLVMMTVVLLLGEYIAPVFVNRILIPGYSPAERDLTTTLTRIMLVQPLILGLGTVVTAILNSRRQFLLPAVSLAVYNVGLIGGLLVAKFVPGVGIYGPTYGTLVAVLLQLVVQLPGLSKQQVRYSFTWDFLHPGLHQVLILLLPNALAIGVAYIGNIIDTHFTSYLPDSASLAALHNAEMLQALPVALIGQAIGQSLLPHLAVEATAGRYVRMSQMAWKVIGASIAMTLPAAIVLALFGKPMIHLLFQHGAFDPHASELTNLALLGYACALPGLAAGNLLSGGFFALKDAWTPFVTNTYALLIRWFMLYFLFQFLHGTVAILVVPLALAIAAGSEAIIMAGLLLFRLRRYRKHDKGMQRLDRRRRYLKTQKQTPVQLSLDREC</sequence>
<dbReference type="InterPro" id="IPR051050">
    <property type="entry name" value="Lipid_II_flippase_MurJ/MviN"/>
</dbReference>
<feature type="compositionally biased region" description="Polar residues" evidence="10">
    <location>
        <begin position="8"/>
        <end position="18"/>
    </location>
</feature>